<protein>
    <submittedName>
        <fullName evidence="2">Uncharacterized protein</fullName>
    </submittedName>
</protein>
<dbReference type="RefSeq" id="WP_190402668.1">
    <property type="nucleotide sequence ID" value="NZ_JACJQB010000008.1"/>
</dbReference>
<evidence type="ECO:0000313" key="3">
    <source>
        <dbReference type="Proteomes" id="UP000642094"/>
    </source>
</evidence>
<evidence type="ECO:0000313" key="2">
    <source>
        <dbReference type="EMBL" id="MBD2187802.1"/>
    </source>
</evidence>
<proteinExistence type="predicted"/>
<keyword evidence="3" id="KW-1185">Reference proteome</keyword>
<comment type="caution">
    <text evidence="2">The sequence shown here is derived from an EMBL/GenBank/DDBJ whole genome shotgun (WGS) entry which is preliminary data.</text>
</comment>
<sequence length="187" mass="21343">METPAMDNSPEQSTEQAKQLAMVAISVQIPHDLYAVLIEQIQLTGKNESDFVTHGLRQVLSRSITQDHHDHERFHALELSLEQRLKQYVEELVKERVSLSTVDAFPNSDRNTPENSSSEDRRTNLPMPTIRPLQVGDRVLVLEPDSPYYMAKLLVTKTSLIRATVNTETGEKTFLKRDLRFVEATKD</sequence>
<evidence type="ECO:0000256" key="1">
    <source>
        <dbReference type="SAM" id="MobiDB-lite"/>
    </source>
</evidence>
<dbReference type="EMBL" id="JACJQB010000008">
    <property type="protein sequence ID" value="MBD2187802.1"/>
    <property type="molecule type" value="Genomic_DNA"/>
</dbReference>
<dbReference type="Proteomes" id="UP000642094">
    <property type="component" value="Unassembled WGS sequence"/>
</dbReference>
<gene>
    <name evidence="2" type="ORF">H6F41_06560</name>
</gene>
<reference evidence="2 3" key="1">
    <citation type="journal article" date="2020" name="ISME J.">
        <title>Comparative genomics reveals insights into cyanobacterial evolution and habitat adaptation.</title>
        <authorList>
            <person name="Chen M.Y."/>
            <person name="Teng W.K."/>
            <person name="Zhao L."/>
            <person name="Hu C.X."/>
            <person name="Zhou Y.K."/>
            <person name="Han B.P."/>
            <person name="Song L.R."/>
            <person name="Shu W.S."/>
        </authorList>
    </citation>
    <scope>NUCLEOTIDE SEQUENCE [LARGE SCALE GENOMIC DNA]</scope>
    <source>
        <strain evidence="2 3">FACHB-723</strain>
    </source>
</reference>
<organism evidence="2 3">
    <name type="scientific">Pseudanabaena mucicola FACHB-723</name>
    <dbReference type="NCBI Taxonomy" id="2692860"/>
    <lineage>
        <taxon>Bacteria</taxon>
        <taxon>Bacillati</taxon>
        <taxon>Cyanobacteriota</taxon>
        <taxon>Cyanophyceae</taxon>
        <taxon>Pseudanabaenales</taxon>
        <taxon>Pseudanabaenaceae</taxon>
        <taxon>Pseudanabaena</taxon>
    </lineage>
</organism>
<accession>A0ABR7ZVH2</accession>
<feature type="region of interest" description="Disordered" evidence="1">
    <location>
        <begin position="103"/>
        <end position="129"/>
    </location>
</feature>
<name>A0ABR7ZVH2_9CYAN</name>